<dbReference type="InterPro" id="IPR026274">
    <property type="entry name" value="tRNA_wybutosine_synth_prot_2"/>
</dbReference>
<dbReference type="UniPathway" id="UPA00375"/>
<dbReference type="GO" id="GO:0008175">
    <property type="term" value="F:tRNA methyltransferase activity"/>
    <property type="evidence" value="ECO:0007669"/>
    <property type="project" value="TreeGrafter"/>
</dbReference>
<comment type="subcellular location">
    <subcellularLocation>
        <location evidence="6">Cytoplasm</location>
    </subcellularLocation>
</comment>
<accession>A0A0B2WQG1</accession>
<dbReference type="InterPro" id="IPR029063">
    <property type="entry name" value="SAM-dependent_MTases_sf"/>
</dbReference>
<dbReference type="GO" id="GO:0102522">
    <property type="term" value="F:tRNA 4-demethylwyosine alpha-amino-alpha-carboxypropyltransferase activity"/>
    <property type="evidence" value="ECO:0007669"/>
    <property type="project" value="UniProtKB-EC"/>
</dbReference>
<keyword evidence="3 6" id="KW-0949">S-adenosyl-L-methionine</keyword>
<keyword evidence="10" id="KW-1185">Reference proteome</keyword>
<gene>
    <name evidence="9" type="ORF">MAM_04037</name>
</gene>
<organism evidence="9 10">
    <name type="scientific">Metarhizium album (strain ARSEF 1941)</name>
    <dbReference type="NCBI Taxonomy" id="1081103"/>
    <lineage>
        <taxon>Eukaryota</taxon>
        <taxon>Fungi</taxon>
        <taxon>Dikarya</taxon>
        <taxon>Ascomycota</taxon>
        <taxon>Pezizomycotina</taxon>
        <taxon>Sordariomycetes</taxon>
        <taxon>Hypocreomycetidae</taxon>
        <taxon>Hypocreales</taxon>
        <taxon>Clavicipitaceae</taxon>
        <taxon>Metarhizium</taxon>
    </lineage>
</organism>
<dbReference type="GO" id="GO:0005737">
    <property type="term" value="C:cytoplasm"/>
    <property type="evidence" value="ECO:0007669"/>
    <property type="project" value="UniProtKB-SubCell"/>
</dbReference>
<evidence type="ECO:0000256" key="4">
    <source>
        <dbReference type="ARBA" id="ARBA00022694"/>
    </source>
</evidence>
<comment type="catalytic activity">
    <reaction evidence="5">
        <text>4-demethylwyosine(37) in tRNA(Phe) + S-adenosyl-L-methionine = 4-demethyl-7-[(3S)-3-amino-3-carboxypropyl]wyosine(37) in tRNA(Phe) + S-methyl-5'-thioadenosine + H(+)</text>
        <dbReference type="Rhea" id="RHEA:36355"/>
        <dbReference type="Rhea" id="RHEA-COMP:10164"/>
        <dbReference type="Rhea" id="RHEA-COMP:10378"/>
        <dbReference type="ChEBI" id="CHEBI:15378"/>
        <dbReference type="ChEBI" id="CHEBI:17509"/>
        <dbReference type="ChEBI" id="CHEBI:59789"/>
        <dbReference type="ChEBI" id="CHEBI:64315"/>
        <dbReference type="ChEBI" id="CHEBI:73550"/>
        <dbReference type="EC" id="2.5.1.114"/>
    </reaction>
</comment>
<evidence type="ECO:0000256" key="6">
    <source>
        <dbReference type="PIRNR" id="PIRNR038972"/>
    </source>
</evidence>
<dbReference type="AlphaFoldDB" id="A0A0B2WQG1"/>
<dbReference type="STRING" id="1081103.A0A0B2WQG1"/>
<evidence type="ECO:0000256" key="1">
    <source>
        <dbReference type="ARBA" id="ARBA00004797"/>
    </source>
</evidence>
<evidence type="ECO:0000256" key="5">
    <source>
        <dbReference type="ARBA" id="ARBA00049400"/>
    </source>
</evidence>
<name>A0A0B2WQG1_METAS</name>
<feature type="region of interest" description="Disordered" evidence="7">
    <location>
        <begin position="1"/>
        <end position="26"/>
    </location>
</feature>
<dbReference type="PROSITE" id="PS51684">
    <property type="entry name" value="SAM_MT_TRM5_TYW2"/>
    <property type="match status" value="1"/>
</dbReference>
<dbReference type="GeneID" id="63738492"/>
<dbReference type="SUPFAM" id="SSF53335">
    <property type="entry name" value="S-adenosyl-L-methionine-dependent methyltransferases"/>
    <property type="match status" value="1"/>
</dbReference>
<keyword evidence="2 6" id="KW-0808">Transferase</keyword>
<dbReference type="PANTHER" id="PTHR23245:SF25">
    <property type="entry name" value="TRNA WYBUTOSINE-SYNTHESIZING PROTEIN 2 HOMOLOG"/>
    <property type="match status" value="1"/>
</dbReference>
<reference evidence="9 10" key="1">
    <citation type="journal article" date="2014" name="Proc. Natl. Acad. Sci. U.S.A.">
        <title>Trajectory and genomic determinants of fungal-pathogen speciation and host adaptation.</title>
        <authorList>
            <person name="Hu X."/>
            <person name="Xiao G."/>
            <person name="Zheng P."/>
            <person name="Shang Y."/>
            <person name="Su Y."/>
            <person name="Zhang X."/>
            <person name="Liu X."/>
            <person name="Zhan S."/>
            <person name="St Leger R.J."/>
            <person name="Wang C."/>
        </authorList>
    </citation>
    <scope>NUCLEOTIDE SEQUENCE [LARGE SCALE GENOMIC DNA]</scope>
    <source>
        <strain evidence="9 10">ARSEF 1941</strain>
    </source>
</reference>
<dbReference type="EMBL" id="AZHE01000008">
    <property type="protein sequence ID" value="KHN98276.1"/>
    <property type="molecule type" value="Genomic_DNA"/>
</dbReference>
<comment type="function">
    <text evidence="6">S-adenosyl-L-methionine-dependent transferase that acts as a component of the wybutosine biosynthesis pathway. Wybutosine is a hyper modified guanosine with a tricyclic base found at the 3'-position adjacent to the anticodon of eukaryotic phenylalanine tRNA. Catalyzes the transfer of the alpha-amino-alpha-carboxypropyl (acp) group from S-adenosyl-L-methionine to the C-7 position of 4-demethylwyosine (imG-14) to produce wybutosine-86.</text>
</comment>
<comment type="similarity">
    <text evidence="6">Belongs to the class I-like SAM-binding methyltransferase superfamily. TRM5/TYW2 family.</text>
</comment>
<dbReference type="HOGENOM" id="CLU_023588_0_0_1"/>
<evidence type="ECO:0000256" key="7">
    <source>
        <dbReference type="SAM" id="MobiDB-lite"/>
    </source>
</evidence>
<comment type="caution">
    <text evidence="9">The sequence shown here is derived from an EMBL/GenBank/DDBJ whole genome shotgun (WGS) entry which is preliminary data.</text>
</comment>
<dbReference type="GO" id="GO:0031591">
    <property type="term" value="P:wybutosine biosynthetic process"/>
    <property type="evidence" value="ECO:0007669"/>
    <property type="project" value="InterPro"/>
</dbReference>
<keyword evidence="6" id="KW-0963">Cytoplasm</keyword>
<dbReference type="GO" id="GO:0030488">
    <property type="term" value="P:tRNA methylation"/>
    <property type="evidence" value="ECO:0007669"/>
    <property type="project" value="TreeGrafter"/>
</dbReference>
<dbReference type="OrthoDB" id="2387925at2759"/>
<feature type="domain" description="SAM-dependent methyltransferase TRM5/TYW2-type" evidence="8">
    <location>
        <begin position="87"/>
        <end position="392"/>
    </location>
</feature>
<proteinExistence type="inferred from homology"/>
<dbReference type="Proteomes" id="UP000030816">
    <property type="component" value="Unassembled WGS sequence"/>
</dbReference>
<dbReference type="InterPro" id="IPR056743">
    <property type="entry name" value="TRM5-TYW2-like_MTfase"/>
</dbReference>
<dbReference type="InterPro" id="IPR030382">
    <property type="entry name" value="MeTrfase_TRM5/TYW2"/>
</dbReference>
<protein>
    <recommendedName>
        <fullName evidence="6">tRNA wybutosine-synthesizing protein 2</fullName>
        <shortName evidence="6">tRNA-yW-synthesizing protein 2</shortName>
    </recommendedName>
    <alternativeName>
        <fullName evidence="6">tRNA(Phe) (4-demethylwyosine(37)-C(7)) aminocarboxypropyltransferase</fullName>
    </alternativeName>
</protein>
<dbReference type="PANTHER" id="PTHR23245">
    <property type="entry name" value="TRNA METHYLTRANSFERASE"/>
    <property type="match status" value="1"/>
</dbReference>
<dbReference type="Gene3D" id="3.40.50.150">
    <property type="entry name" value="Vaccinia Virus protein VP39"/>
    <property type="match status" value="1"/>
</dbReference>
<evidence type="ECO:0000313" key="9">
    <source>
        <dbReference type="EMBL" id="KHN98276.1"/>
    </source>
</evidence>
<comment type="pathway">
    <text evidence="1 6">tRNA modification; wybutosine-tRNA(Phe) biosynthesis.</text>
</comment>
<dbReference type="RefSeq" id="XP_040679342.1">
    <property type="nucleotide sequence ID" value="XM_040822836.1"/>
</dbReference>
<evidence type="ECO:0000313" key="10">
    <source>
        <dbReference type="Proteomes" id="UP000030816"/>
    </source>
</evidence>
<evidence type="ECO:0000256" key="2">
    <source>
        <dbReference type="ARBA" id="ARBA00022679"/>
    </source>
</evidence>
<dbReference type="GO" id="GO:0008757">
    <property type="term" value="F:S-adenosylmethionine-dependent methyltransferase activity"/>
    <property type="evidence" value="ECO:0007669"/>
    <property type="project" value="InterPro"/>
</dbReference>
<evidence type="ECO:0000256" key="3">
    <source>
        <dbReference type="ARBA" id="ARBA00022691"/>
    </source>
</evidence>
<keyword evidence="4 6" id="KW-0819">tRNA processing</keyword>
<dbReference type="PIRSF" id="PIRSF038972">
    <property type="entry name" value="Trm12"/>
    <property type="match status" value="1"/>
</dbReference>
<evidence type="ECO:0000259" key="8">
    <source>
        <dbReference type="PROSITE" id="PS51684"/>
    </source>
</evidence>
<sequence>MPRRQPQPDPIQTAISTWLTPLGPPTDNEPTAWRKCLCDNAPKRFTIYEPMALLPAGSFANAPWTAELQRRNAATTNLLWELILGELSKTGQSALRLTHLAANEGIPLQSRDGTGENTLRSPSGLRILYGDFGAGAPSRIPPSEEDFGKAFWVSAKQNGISQTWAPRWTMFSRGNVKEKARLLQFPAASGRRRDGDQSQDAWAVDLYAGIGYFAFCYARLGFRVLCWELNPWSVEALRRGARLNNWSVEVVEGDRLKKPVAEIVKSTAAIVVFAESNENARWRAEGMKREGRWLRDVRHVNCGLLPTSRMTWDVSLFLTRSTTMGGRAAWLHLHENVGDAEIDARKQEIQTLLGENQDEKRLTRAITVERVEKVKSYAPGVWHCVFDVHIAVKS</sequence>
<dbReference type="Pfam" id="PF02475">
    <property type="entry name" value="TRM5-TYW2_MTfase"/>
    <property type="match status" value="1"/>
</dbReference>